<keyword evidence="4 10" id="KW-0240">DNA-directed RNA polymerase</keyword>
<protein>
    <recommendedName>
        <fullName evidence="3 10">DNA-directed RNA polymerase subunit omega</fullName>
        <shortName evidence="10">RNAP omega subunit</shortName>
        <ecNumber evidence="2 10">2.7.7.6</ecNumber>
    </recommendedName>
    <alternativeName>
        <fullName evidence="10">RNA polymerase omega subunit</fullName>
    </alternativeName>
    <alternativeName>
        <fullName evidence="8 10">Transcriptase subunit omega</fullName>
    </alternativeName>
</protein>
<dbReference type="EMBL" id="JAAEEH010000007">
    <property type="protein sequence ID" value="NDL66894.1"/>
    <property type="molecule type" value="Genomic_DNA"/>
</dbReference>
<dbReference type="Pfam" id="PF01192">
    <property type="entry name" value="RNA_pol_Rpb6"/>
    <property type="match status" value="1"/>
</dbReference>
<dbReference type="NCBIfam" id="TIGR00690">
    <property type="entry name" value="rpoZ"/>
    <property type="match status" value="1"/>
</dbReference>
<dbReference type="GO" id="GO:0003899">
    <property type="term" value="F:DNA-directed RNA polymerase activity"/>
    <property type="evidence" value="ECO:0007669"/>
    <property type="project" value="UniProtKB-UniRule"/>
</dbReference>
<evidence type="ECO:0000256" key="5">
    <source>
        <dbReference type="ARBA" id="ARBA00022679"/>
    </source>
</evidence>
<proteinExistence type="inferred from homology"/>
<evidence type="ECO:0000256" key="10">
    <source>
        <dbReference type="HAMAP-Rule" id="MF_00366"/>
    </source>
</evidence>
<comment type="function">
    <text evidence="10">Promotes RNA polymerase assembly. Latches the N- and C-terminal regions of the beta' subunit thereby facilitating its interaction with the beta and alpha subunits.</text>
</comment>
<evidence type="ECO:0000256" key="4">
    <source>
        <dbReference type="ARBA" id="ARBA00022478"/>
    </source>
</evidence>
<dbReference type="RefSeq" id="WP_162369621.1">
    <property type="nucleotide sequence ID" value="NZ_JAAEEH010000007.1"/>
</dbReference>
<dbReference type="SMART" id="SM01409">
    <property type="entry name" value="RNA_pol_Rpb6"/>
    <property type="match status" value="1"/>
</dbReference>
<evidence type="ECO:0000256" key="9">
    <source>
        <dbReference type="ARBA" id="ARBA00048552"/>
    </source>
</evidence>
<evidence type="ECO:0000256" key="3">
    <source>
        <dbReference type="ARBA" id="ARBA00013725"/>
    </source>
</evidence>
<evidence type="ECO:0000256" key="2">
    <source>
        <dbReference type="ARBA" id="ARBA00012418"/>
    </source>
</evidence>
<organism evidence="11 12">
    <name type="scientific">Anaerotalea alkaliphila</name>
    <dbReference type="NCBI Taxonomy" id="2662126"/>
    <lineage>
        <taxon>Bacteria</taxon>
        <taxon>Bacillati</taxon>
        <taxon>Bacillota</taxon>
        <taxon>Clostridia</taxon>
        <taxon>Eubacteriales</taxon>
        <taxon>Anaerotalea</taxon>
    </lineage>
</organism>
<dbReference type="AlphaFoldDB" id="A0A7X5HUJ4"/>
<dbReference type="GO" id="GO:0006351">
    <property type="term" value="P:DNA-templated transcription"/>
    <property type="evidence" value="ECO:0007669"/>
    <property type="project" value="UniProtKB-UniRule"/>
</dbReference>
<evidence type="ECO:0000256" key="7">
    <source>
        <dbReference type="ARBA" id="ARBA00023163"/>
    </source>
</evidence>
<keyword evidence="12" id="KW-1185">Reference proteome</keyword>
<evidence type="ECO:0000256" key="1">
    <source>
        <dbReference type="ARBA" id="ARBA00006711"/>
    </source>
</evidence>
<dbReference type="Proteomes" id="UP000461585">
    <property type="component" value="Unassembled WGS sequence"/>
</dbReference>
<comment type="caution">
    <text evidence="11">The sequence shown here is derived from an EMBL/GenBank/DDBJ whole genome shotgun (WGS) entry which is preliminary data.</text>
</comment>
<evidence type="ECO:0000313" key="12">
    <source>
        <dbReference type="Proteomes" id="UP000461585"/>
    </source>
</evidence>
<evidence type="ECO:0000313" key="11">
    <source>
        <dbReference type="EMBL" id="NDL66894.1"/>
    </source>
</evidence>
<keyword evidence="6 10" id="KW-0548">Nucleotidyltransferase</keyword>
<evidence type="ECO:0000256" key="8">
    <source>
        <dbReference type="ARBA" id="ARBA00029924"/>
    </source>
</evidence>
<keyword evidence="5 10" id="KW-0808">Transferase</keyword>
<dbReference type="GO" id="GO:0003677">
    <property type="term" value="F:DNA binding"/>
    <property type="evidence" value="ECO:0007669"/>
    <property type="project" value="UniProtKB-UniRule"/>
</dbReference>
<name>A0A7X5HUJ4_9FIRM</name>
<comment type="subunit">
    <text evidence="10">The RNAP catalytic core consists of 2 alpha, 1 beta, 1 beta' and 1 omega subunit. When a sigma factor is associated with the core the holoenzyme is formed, which can initiate transcription.</text>
</comment>
<dbReference type="GO" id="GO:0000428">
    <property type="term" value="C:DNA-directed RNA polymerase complex"/>
    <property type="evidence" value="ECO:0007669"/>
    <property type="project" value="UniProtKB-KW"/>
</dbReference>
<dbReference type="InterPro" id="IPR003716">
    <property type="entry name" value="DNA-dir_RNA_pol_omega"/>
</dbReference>
<evidence type="ECO:0000256" key="6">
    <source>
        <dbReference type="ARBA" id="ARBA00022695"/>
    </source>
</evidence>
<gene>
    <name evidence="10" type="primary">rpoZ</name>
    <name evidence="11" type="ORF">GXN74_03920</name>
</gene>
<comment type="catalytic activity">
    <reaction evidence="9 10">
        <text>RNA(n) + a ribonucleoside 5'-triphosphate = RNA(n+1) + diphosphate</text>
        <dbReference type="Rhea" id="RHEA:21248"/>
        <dbReference type="Rhea" id="RHEA-COMP:14527"/>
        <dbReference type="Rhea" id="RHEA-COMP:17342"/>
        <dbReference type="ChEBI" id="CHEBI:33019"/>
        <dbReference type="ChEBI" id="CHEBI:61557"/>
        <dbReference type="ChEBI" id="CHEBI:140395"/>
        <dbReference type="EC" id="2.7.7.6"/>
    </reaction>
</comment>
<dbReference type="InterPro" id="IPR006110">
    <property type="entry name" value="Pol_omega/Rpo6/RPB6"/>
</dbReference>
<accession>A0A7X5HUJ4</accession>
<comment type="similarity">
    <text evidence="1 10">Belongs to the RNA polymerase subunit omega family.</text>
</comment>
<dbReference type="Gene3D" id="3.90.940.10">
    <property type="match status" value="1"/>
</dbReference>
<reference evidence="11 12" key="1">
    <citation type="submission" date="2020-01" db="EMBL/GenBank/DDBJ databases">
        <title>Anaeroalcalibacter tamaniensis gen. nov., sp. nov., moderately halophilic strictly anaerobic fermenter bacterium from mud volcano of Taman peninsula.</title>
        <authorList>
            <person name="Frolova A."/>
            <person name="Merkel A.Y."/>
            <person name="Slobodkin A.I."/>
        </authorList>
    </citation>
    <scope>NUCLEOTIDE SEQUENCE [LARGE SCALE GENOMIC DNA]</scope>
    <source>
        <strain evidence="11 12">F-3ap</strain>
    </source>
</reference>
<dbReference type="EC" id="2.7.7.6" evidence="2 10"/>
<keyword evidence="7 10" id="KW-0804">Transcription</keyword>
<dbReference type="InterPro" id="IPR036161">
    <property type="entry name" value="RPB6/omega-like_sf"/>
</dbReference>
<dbReference type="SUPFAM" id="SSF63562">
    <property type="entry name" value="RPB6/omega subunit-like"/>
    <property type="match status" value="1"/>
</dbReference>
<sequence length="72" mass="8102">MLHPSYTDLINVVNDRSLEDEVKVRSRYSVVIATAKRARQLIDGEMTLTKTVSPKPLSNAVNELYEGKIDIV</sequence>
<dbReference type="HAMAP" id="MF_00366">
    <property type="entry name" value="RNApol_bact_RpoZ"/>
    <property type="match status" value="1"/>
</dbReference>